<dbReference type="EMBL" id="CM055093">
    <property type="protein sequence ID" value="KAJ7565802.1"/>
    <property type="molecule type" value="Genomic_DNA"/>
</dbReference>
<proteinExistence type="predicted"/>
<organism evidence="1 2">
    <name type="scientific">Diphasiastrum complanatum</name>
    <name type="common">Issler's clubmoss</name>
    <name type="synonym">Lycopodium complanatum</name>
    <dbReference type="NCBI Taxonomy" id="34168"/>
    <lineage>
        <taxon>Eukaryota</taxon>
        <taxon>Viridiplantae</taxon>
        <taxon>Streptophyta</taxon>
        <taxon>Embryophyta</taxon>
        <taxon>Tracheophyta</taxon>
        <taxon>Lycopodiopsida</taxon>
        <taxon>Lycopodiales</taxon>
        <taxon>Lycopodiaceae</taxon>
        <taxon>Lycopodioideae</taxon>
        <taxon>Diphasiastrum</taxon>
    </lineage>
</organism>
<sequence>MEVILRAKASFSCWNRQINARMQGALRRNICDVSSRTNAAPADSALRRPAPVAAHPDAVVIQFPYWLFLGFTDGAREKWRFSVLVLFLPCAATFGLGTWQLFRRQWKIDILNLRRSRLEEDPVPLVEALSSVQFKQSLPQDSQKDPLLDSLEFRTVYCEGQFDEKRSLFVGPRVKIIKGLTQSGYYMVTPLLPKPSKEESSFFLQPPVLVNRGWVPCSWKDAARVASPQKASLDAPPSNGAIEEKQAKKGSWWSFFSKAEKPGQNIAGQIPIERVQGVVRGSEHPNMFVPSNVPETGQWFYVDVPAMARAASLPENTCYIEAMKKSDGASLKDYPLAKDPDALIHSSVMPQNHLNYALTWYSLSAATTFMAIKRMQKK</sequence>
<dbReference type="Proteomes" id="UP001162992">
    <property type="component" value="Chromosome 2"/>
</dbReference>
<comment type="caution">
    <text evidence="1">The sequence shown here is derived from an EMBL/GenBank/DDBJ whole genome shotgun (WGS) entry which is preliminary data.</text>
</comment>
<evidence type="ECO:0000313" key="1">
    <source>
        <dbReference type="EMBL" id="KAJ7565802.1"/>
    </source>
</evidence>
<accession>A0ACC2EHJ5</accession>
<keyword evidence="2" id="KW-1185">Reference proteome</keyword>
<evidence type="ECO:0000313" key="2">
    <source>
        <dbReference type="Proteomes" id="UP001162992"/>
    </source>
</evidence>
<protein>
    <submittedName>
        <fullName evidence="1">Uncharacterized protein</fullName>
    </submittedName>
</protein>
<name>A0ACC2EHJ5_DIPCM</name>
<reference evidence="2" key="1">
    <citation type="journal article" date="2024" name="Proc. Natl. Acad. Sci. U.S.A.">
        <title>Extraordinary preservation of gene collinearity over three hundred million years revealed in homosporous lycophytes.</title>
        <authorList>
            <person name="Li C."/>
            <person name="Wickell D."/>
            <person name="Kuo L.Y."/>
            <person name="Chen X."/>
            <person name="Nie B."/>
            <person name="Liao X."/>
            <person name="Peng D."/>
            <person name="Ji J."/>
            <person name="Jenkins J."/>
            <person name="Williams M."/>
            <person name="Shu S."/>
            <person name="Plott C."/>
            <person name="Barry K."/>
            <person name="Rajasekar S."/>
            <person name="Grimwood J."/>
            <person name="Han X."/>
            <person name="Sun S."/>
            <person name="Hou Z."/>
            <person name="He W."/>
            <person name="Dai G."/>
            <person name="Sun C."/>
            <person name="Schmutz J."/>
            <person name="Leebens-Mack J.H."/>
            <person name="Li F.W."/>
            <person name="Wang L."/>
        </authorList>
    </citation>
    <scope>NUCLEOTIDE SEQUENCE [LARGE SCALE GENOMIC DNA]</scope>
    <source>
        <strain evidence="2">cv. PW_Plant_1</strain>
    </source>
</reference>
<gene>
    <name evidence="1" type="ORF">O6H91_02G075900</name>
</gene>